<protein>
    <submittedName>
        <fullName evidence="1">Uncharacterized protein</fullName>
    </submittedName>
</protein>
<reference evidence="1 2" key="1">
    <citation type="journal article" date="2021" name="Hortic Res">
        <title>Chromosome-scale assembly of the Dendrobium chrysotoxum genome enhances the understanding of orchid evolution.</title>
        <authorList>
            <person name="Zhang Y."/>
            <person name="Zhang G.Q."/>
            <person name="Zhang D."/>
            <person name="Liu X.D."/>
            <person name="Xu X.Y."/>
            <person name="Sun W.H."/>
            <person name="Yu X."/>
            <person name="Zhu X."/>
            <person name="Wang Z.W."/>
            <person name="Zhao X."/>
            <person name="Zhong W.Y."/>
            <person name="Chen H."/>
            <person name="Yin W.L."/>
            <person name="Huang T."/>
            <person name="Niu S.C."/>
            <person name="Liu Z.J."/>
        </authorList>
    </citation>
    <scope>NUCLEOTIDE SEQUENCE [LARGE SCALE GENOMIC DNA]</scope>
    <source>
        <strain evidence="1">Lindl</strain>
    </source>
</reference>
<comment type="caution">
    <text evidence="1">The sequence shown here is derived from an EMBL/GenBank/DDBJ whole genome shotgun (WGS) entry which is preliminary data.</text>
</comment>
<dbReference type="Proteomes" id="UP000775213">
    <property type="component" value="Unassembled WGS sequence"/>
</dbReference>
<keyword evidence="2" id="KW-1185">Reference proteome</keyword>
<evidence type="ECO:0000313" key="2">
    <source>
        <dbReference type="Proteomes" id="UP000775213"/>
    </source>
</evidence>
<sequence>MIHKVILPSDSNNWIFTLETHQIAESLKDLPIPLHVGAEDTLKMLNLPDVDTLHYKVHYLSKYVEEKYLFKYLQGEYKRKYVGKIKEMKAVEEQLVECRAKLATMITLFSLQNQQMDRIHIELPSSLFICDVEVKALERDCMEEGFIQGFLIGVRLVQLKTGAEVEELTPSQVYDDSSSNSDGVEIESELQKVFSLEDDDVEIM</sequence>
<name>A0AAV7H5S1_DENCH</name>
<gene>
    <name evidence="1" type="ORF">IEQ34_007986</name>
</gene>
<accession>A0AAV7H5S1</accession>
<proteinExistence type="predicted"/>
<dbReference type="EMBL" id="JAGFBR010000008">
    <property type="protein sequence ID" value="KAH0463404.1"/>
    <property type="molecule type" value="Genomic_DNA"/>
</dbReference>
<organism evidence="1 2">
    <name type="scientific">Dendrobium chrysotoxum</name>
    <name type="common">Orchid</name>
    <dbReference type="NCBI Taxonomy" id="161865"/>
    <lineage>
        <taxon>Eukaryota</taxon>
        <taxon>Viridiplantae</taxon>
        <taxon>Streptophyta</taxon>
        <taxon>Embryophyta</taxon>
        <taxon>Tracheophyta</taxon>
        <taxon>Spermatophyta</taxon>
        <taxon>Magnoliopsida</taxon>
        <taxon>Liliopsida</taxon>
        <taxon>Asparagales</taxon>
        <taxon>Orchidaceae</taxon>
        <taxon>Epidendroideae</taxon>
        <taxon>Malaxideae</taxon>
        <taxon>Dendrobiinae</taxon>
        <taxon>Dendrobium</taxon>
    </lineage>
</organism>
<evidence type="ECO:0000313" key="1">
    <source>
        <dbReference type="EMBL" id="KAH0463404.1"/>
    </source>
</evidence>
<dbReference type="AlphaFoldDB" id="A0AAV7H5S1"/>